<dbReference type="Proteomes" id="UP000019030">
    <property type="component" value="Chromosome"/>
</dbReference>
<dbReference type="EMBL" id="CP007044">
    <property type="protein sequence ID" value="AHG20880.1"/>
    <property type="molecule type" value="Genomic_DNA"/>
</dbReference>
<dbReference type="InterPro" id="IPR013399">
    <property type="entry name" value="CRISPR-assoc_prot_Csy3"/>
</dbReference>
<accession>W0LG33</accession>
<protein>
    <submittedName>
        <fullName evidence="1">CRISPR-associated protein Cas5</fullName>
    </submittedName>
</protein>
<dbReference type="CDD" id="cd09737">
    <property type="entry name" value="Csy3_I-F"/>
    <property type="match status" value="1"/>
</dbReference>
<dbReference type="Pfam" id="PF09615">
    <property type="entry name" value="Cas_Csy3"/>
    <property type="match status" value="1"/>
</dbReference>
<name>W0LG33_9GAMM</name>
<dbReference type="RefSeq" id="WP_024912541.1">
    <property type="nucleotide sequence ID" value="NZ_CP007044.2"/>
</dbReference>
<organism evidence="1 2">
    <name type="scientific">Chania multitudinisentens RB-25</name>
    <dbReference type="NCBI Taxonomy" id="1441930"/>
    <lineage>
        <taxon>Bacteria</taxon>
        <taxon>Pseudomonadati</taxon>
        <taxon>Pseudomonadota</taxon>
        <taxon>Gammaproteobacteria</taxon>
        <taxon>Enterobacterales</taxon>
        <taxon>Yersiniaceae</taxon>
        <taxon>Chania</taxon>
    </lineage>
</organism>
<dbReference type="AlphaFoldDB" id="W0LG33"/>
<evidence type="ECO:0000313" key="2">
    <source>
        <dbReference type="Proteomes" id="UP000019030"/>
    </source>
</evidence>
<dbReference type="KEGG" id="sfo:Z042_15680"/>
<dbReference type="OrthoDB" id="240864at2"/>
<proteinExistence type="predicted"/>
<evidence type="ECO:0000313" key="1">
    <source>
        <dbReference type="EMBL" id="AHG20880.1"/>
    </source>
</evidence>
<dbReference type="HOGENOM" id="CLU_063672_0_0_6"/>
<sequence length="334" mass="36642">MAKATIKTASVLAFERKLANSDAMLYAGNWEQQGEWQPIKIQEKAVRGTISNRLKNAIASDPAKLDAEIQKANLQRVDVAALPFDCDTLKVSFTLRVLGNLAVPSVCNDQEYQAELANVINGYIAEQGFGELAARYAENLANGRFLWRNRVGAEAVKVCVKGKTQQWEFNSEDHSLRVFSPPQGALAALAQEIEQGLAGESFAFLSVEAFVRLGNGQEVFPSQELVLDSNSKKSKVLYQVADGAALHSQKVGNALRTIDTWYPDAAELGLGPIAVEPYGSVTSRGKAYRQPKQKMDFYTLLDNWVTKGDKPAVEQQHYVMAILIRGGVFGEKGE</sequence>
<gene>
    <name evidence="1" type="ORF">Z042_15680</name>
</gene>
<dbReference type="STRING" id="1441930.Z042_15680"/>
<reference evidence="1 2" key="1">
    <citation type="submission" date="2014-01" db="EMBL/GenBank/DDBJ databases">
        <title>Isolation of Serratia multitudinisentens RB-25 from Ex-Landfill site.</title>
        <authorList>
            <person name="Robson E.H.J."/>
        </authorList>
    </citation>
    <scope>NUCLEOTIDE SEQUENCE [LARGE SCALE GENOMIC DNA]</scope>
    <source>
        <strain evidence="1 2">RB-25</strain>
    </source>
</reference>
<keyword evidence="2" id="KW-1185">Reference proteome</keyword>
<dbReference type="PATRIC" id="fig|1441930.4.peg.3085"/>
<dbReference type="eggNOG" id="ENOG502Z7PG">
    <property type="taxonomic scope" value="Bacteria"/>
</dbReference>
<reference evidence="1 2" key="2">
    <citation type="submission" date="2015-03" db="EMBL/GenBank/DDBJ databases">
        <authorList>
            <person name="Chan K.-G."/>
        </authorList>
    </citation>
    <scope>NUCLEOTIDE SEQUENCE [LARGE SCALE GENOMIC DNA]</scope>
    <source>
        <strain evidence="1 2">RB-25</strain>
    </source>
</reference>
<dbReference type="NCBIfam" id="TIGR02566">
    <property type="entry name" value="cas_Csy3"/>
    <property type="match status" value="1"/>
</dbReference>